<reference evidence="6 7" key="1">
    <citation type="submission" date="2016-11" db="EMBL/GenBank/DDBJ databases">
        <authorList>
            <person name="Jaros S."/>
            <person name="Januszkiewicz K."/>
            <person name="Wedrychowicz H."/>
        </authorList>
    </citation>
    <scope>NUCLEOTIDE SEQUENCE [LARGE SCALE GENOMIC DNA]</scope>
    <source>
        <strain evidence="6 7">DSM 17737</strain>
    </source>
</reference>
<dbReference type="GO" id="GO:0006457">
    <property type="term" value="P:protein folding"/>
    <property type="evidence" value="ECO:0007669"/>
    <property type="project" value="UniProtKB-UniRule"/>
</dbReference>
<dbReference type="AlphaFoldDB" id="A0A1N6HJ02"/>
<dbReference type="OrthoDB" id="9795145at2"/>
<keyword evidence="5" id="KW-0143">Chaperone</keyword>
<dbReference type="InterPro" id="IPR003708">
    <property type="entry name" value="SecB"/>
</dbReference>
<dbReference type="NCBIfam" id="TIGR00809">
    <property type="entry name" value="secB"/>
    <property type="match status" value="1"/>
</dbReference>
<comment type="subcellular location">
    <subcellularLocation>
        <location evidence="5">Cytoplasm</location>
    </subcellularLocation>
</comment>
<dbReference type="RefSeq" id="WP_074201978.1">
    <property type="nucleotide sequence ID" value="NZ_FSRE01000005.1"/>
</dbReference>
<dbReference type="GO" id="GO:0005737">
    <property type="term" value="C:cytoplasm"/>
    <property type="evidence" value="ECO:0007669"/>
    <property type="project" value="UniProtKB-SubCell"/>
</dbReference>
<evidence type="ECO:0000256" key="4">
    <source>
        <dbReference type="ARBA" id="ARBA00023010"/>
    </source>
</evidence>
<evidence type="ECO:0000256" key="3">
    <source>
        <dbReference type="ARBA" id="ARBA00022927"/>
    </source>
</evidence>
<dbReference type="EMBL" id="FSRE01000005">
    <property type="protein sequence ID" value="SIO19625.1"/>
    <property type="molecule type" value="Genomic_DNA"/>
</dbReference>
<keyword evidence="4 5" id="KW-0811">Translocation</keyword>
<proteinExistence type="inferred from homology"/>
<evidence type="ECO:0000313" key="7">
    <source>
        <dbReference type="Proteomes" id="UP000198461"/>
    </source>
</evidence>
<dbReference type="HAMAP" id="MF_00821">
    <property type="entry name" value="SecB"/>
    <property type="match status" value="1"/>
</dbReference>
<dbReference type="SUPFAM" id="SSF54611">
    <property type="entry name" value="SecB-like"/>
    <property type="match status" value="1"/>
</dbReference>
<dbReference type="PANTHER" id="PTHR36918:SF1">
    <property type="entry name" value="PROTEIN-EXPORT PROTEIN SECB"/>
    <property type="match status" value="1"/>
</dbReference>
<dbReference type="NCBIfam" id="NF004392">
    <property type="entry name" value="PRK05751.1-3"/>
    <property type="match status" value="1"/>
</dbReference>
<dbReference type="InterPro" id="IPR035958">
    <property type="entry name" value="SecB-like_sf"/>
</dbReference>
<dbReference type="GO" id="GO:0051262">
    <property type="term" value="P:protein tetramerization"/>
    <property type="evidence" value="ECO:0007669"/>
    <property type="project" value="InterPro"/>
</dbReference>
<evidence type="ECO:0000313" key="6">
    <source>
        <dbReference type="EMBL" id="SIO19625.1"/>
    </source>
</evidence>
<keyword evidence="3 5" id="KW-0653">Protein transport</keyword>
<dbReference type="STRING" id="364032.SAMN05443662_1705"/>
<dbReference type="Gene3D" id="3.10.420.10">
    <property type="entry name" value="SecB-like"/>
    <property type="match status" value="1"/>
</dbReference>
<gene>
    <name evidence="5" type="primary">secB</name>
    <name evidence="6" type="ORF">SAMN05443662_1705</name>
</gene>
<comment type="subunit">
    <text evidence="5">Homotetramer, a dimer of dimers. One homotetramer interacts with 1 SecA dimer.</text>
</comment>
<comment type="function">
    <text evidence="5">One of the proteins required for the normal export of preproteins out of the cell cytoplasm. It is a molecular chaperone that binds to a subset of precursor proteins, maintaining them in a translocation-competent state. It also specifically binds to its receptor SecA.</text>
</comment>
<accession>A0A1N6HJ02</accession>
<keyword evidence="2 5" id="KW-0813">Transport</keyword>
<comment type="similarity">
    <text evidence="1 5">Belongs to the SecB family.</text>
</comment>
<name>A0A1N6HJ02_9GAMM</name>
<dbReference type="Pfam" id="PF02556">
    <property type="entry name" value="SecB"/>
    <property type="match status" value="1"/>
</dbReference>
<dbReference type="NCBIfam" id="NF004393">
    <property type="entry name" value="PRK05751.1-4"/>
    <property type="match status" value="1"/>
</dbReference>
<dbReference type="PRINTS" id="PR01594">
    <property type="entry name" value="SECBCHAPRONE"/>
</dbReference>
<keyword evidence="7" id="KW-1185">Reference proteome</keyword>
<evidence type="ECO:0000256" key="2">
    <source>
        <dbReference type="ARBA" id="ARBA00022448"/>
    </source>
</evidence>
<sequence>MSEATTQQPEQIFTINKIYTRNVSFESPNAPGIFTVEFQPQLEVDLNVSSEALEPEEGVFNVIVRVTATTRIDEHVAFLVEVEQAGIFQIKGFTDADINYLLGVHCPNILFPYAREAVSDLVIRGGFPPLLLEPVNFEAMYAEHVQQQQAEATQQ</sequence>
<evidence type="ECO:0000256" key="5">
    <source>
        <dbReference type="HAMAP-Rule" id="MF_00821"/>
    </source>
</evidence>
<organism evidence="6 7">
    <name type="scientific">Sulfurivirga caldicuralii</name>
    <dbReference type="NCBI Taxonomy" id="364032"/>
    <lineage>
        <taxon>Bacteria</taxon>
        <taxon>Pseudomonadati</taxon>
        <taxon>Pseudomonadota</taxon>
        <taxon>Gammaproteobacteria</taxon>
        <taxon>Thiotrichales</taxon>
        <taxon>Piscirickettsiaceae</taxon>
        <taxon>Sulfurivirga</taxon>
    </lineage>
</organism>
<dbReference type="GO" id="GO:0015031">
    <property type="term" value="P:protein transport"/>
    <property type="evidence" value="ECO:0007669"/>
    <property type="project" value="UniProtKB-UniRule"/>
</dbReference>
<dbReference type="GO" id="GO:0051082">
    <property type="term" value="F:unfolded protein binding"/>
    <property type="evidence" value="ECO:0007669"/>
    <property type="project" value="InterPro"/>
</dbReference>
<evidence type="ECO:0000256" key="1">
    <source>
        <dbReference type="ARBA" id="ARBA00009990"/>
    </source>
</evidence>
<protein>
    <recommendedName>
        <fullName evidence="5">Protein-export protein SecB</fullName>
    </recommendedName>
</protein>
<keyword evidence="5" id="KW-0963">Cytoplasm</keyword>
<dbReference type="PANTHER" id="PTHR36918">
    <property type="match status" value="1"/>
</dbReference>
<dbReference type="Proteomes" id="UP000198461">
    <property type="component" value="Unassembled WGS sequence"/>
</dbReference>